<keyword evidence="15" id="KW-1185">Reference proteome</keyword>
<dbReference type="InterPro" id="IPR001873">
    <property type="entry name" value="ENaC"/>
</dbReference>
<evidence type="ECO:0000256" key="5">
    <source>
        <dbReference type="ARBA" id="ARBA00022692"/>
    </source>
</evidence>
<sequence length="180" mass="20831">MIVWSSITITSPPILRNISTALFRSIVRDKKNPEWDFVLFPYDTQAVERCAKSNAIGPEYEYDPIVQPSSFRMRCLSGNSLVGGNIRRSNIEETVTESRKVFIAKEESALEKTSRRRALKKTVVWKTFKSIVFLICLIFLIIQSVKFFNIYYKYPTTIVTHITVAKEFKLPAITFCFRNT</sequence>
<evidence type="ECO:0000256" key="12">
    <source>
        <dbReference type="RuleBase" id="RU000679"/>
    </source>
</evidence>
<comment type="caution">
    <text evidence="14">The sequence shown here is derived from an EMBL/GenBank/DDBJ whole genome shotgun (WGS) entry which is preliminary data.</text>
</comment>
<keyword evidence="7" id="KW-0915">Sodium</keyword>
<dbReference type="Proteomes" id="UP000499080">
    <property type="component" value="Unassembled WGS sequence"/>
</dbReference>
<evidence type="ECO:0000256" key="8">
    <source>
        <dbReference type="ARBA" id="ARBA00023065"/>
    </source>
</evidence>
<evidence type="ECO:0000256" key="3">
    <source>
        <dbReference type="ARBA" id="ARBA00022448"/>
    </source>
</evidence>
<dbReference type="EMBL" id="BGPR01001169">
    <property type="protein sequence ID" value="GBM47204.1"/>
    <property type="molecule type" value="Genomic_DNA"/>
</dbReference>
<evidence type="ECO:0000313" key="15">
    <source>
        <dbReference type="Proteomes" id="UP000499080"/>
    </source>
</evidence>
<gene>
    <name evidence="14" type="ORF">AVEN_271265_1</name>
</gene>
<evidence type="ECO:0000256" key="11">
    <source>
        <dbReference type="ARBA" id="ARBA00023303"/>
    </source>
</evidence>
<evidence type="ECO:0000256" key="2">
    <source>
        <dbReference type="ARBA" id="ARBA00007193"/>
    </source>
</evidence>
<dbReference type="Pfam" id="PF00858">
    <property type="entry name" value="ASC"/>
    <property type="match status" value="1"/>
</dbReference>
<name>A0A4Y2G5M2_ARAVE</name>
<keyword evidence="4 12" id="KW-0894">Sodium channel</keyword>
<evidence type="ECO:0000256" key="9">
    <source>
        <dbReference type="ARBA" id="ARBA00023136"/>
    </source>
</evidence>
<protein>
    <submittedName>
        <fullName evidence="14">Uncharacterized protein</fullName>
    </submittedName>
</protein>
<evidence type="ECO:0000256" key="7">
    <source>
        <dbReference type="ARBA" id="ARBA00023053"/>
    </source>
</evidence>
<keyword evidence="11 12" id="KW-0407">Ion channel</keyword>
<keyword evidence="10 12" id="KW-0739">Sodium transport</keyword>
<keyword evidence="8 12" id="KW-0406">Ion transport</keyword>
<comment type="subcellular location">
    <subcellularLocation>
        <location evidence="1">Membrane</location>
        <topology evidence="1">Multi-pass membrane protein</topology>
    </subcellularLocation>
</comment>
<keyword evidence="5 12" id="KW-0812">Transmembrane</keyword>
<evidence type="ECO:0000256" key="4">
    <source>
        <dbReference type="ARBA" id="ARBA00022461"/>
    </source>
</evidence>
<feature type="transmembrane region" description="Helical" evidence="13">
    <location>
        <begin position="123"/>
        <end position="142"/>
    </location>
</feature>
<dbReference type="GO" id="GO:0016020">
    <property type="term" value="C:membrane"/>
    <property type="evidence" value="ECO:0007669"/>
    <property type="project" value="UniProtKB-SubCell"/>
</dbReference>
<accession>A0A4Y2G5M2</accession>
<evidence type="ECO:0000256" key="10">
    <source>
        <dbReference type="ARBA" id="ARBA00023201"/>
    </source>
</evidence>
<keyword evidence="6 13" id="KW-1133">Transmembrane helix</keyword>
<keyword evidence="3 12" id="KW-0813">Transport</keyword>
<evidence type="ECO:0000256" key="13">
    <source>
        <dbReference type="SAM" id="Phobius"/>
    </source>
</evidence>
<dbReference type="GO" id="GO:0005272">
    <property type="term" value="F:sodium channel activity"/>
    <property type="evidence" value="ECO:0007669"/>
    <property type="project" value="UniProtKB-KW"/>
</dbReference>
<keyword evidence="9 13" id="KW-0472">Membrane</keyword>
<reference evidence="14 15" key="1">
    <citation type="journal article" date="2019" name="Sci. Rep.">
        <title>Orb-weaving spider Araneus ventricosus genome elucidates the spidroin gene catalogue.</title>
        <authorList>
            <person name="Kono N."/>
            <person name="Nakamura H."/>
            <person name="Ohtoshi R."/>
            <person name="Moran D.A.P."/>
            <person name="Shinohara A."/>
            <person name="Yoshida Y."/>
            <person name="Fujiwara M."/>
            <person name="Mori M."/>
            <person name="Tomita M."/>
            <person name="Arakawa K."/>
        </authorList>
    </citation>
    <scope>NUCLEOTIDE SEQUENCE [LARGE SCALE GENOMIC DNA]</scope>
</reference>
<dbReference type="OrthoDB" id="6470564at2759"/>
<evidence type="ECO:0000256" key="1">
    <source>
        <dbReference type="ARBA" id="ARBA00004141"/>
    </source>
</evidence>
<proteinExistence type="inferred from homology"/>
<evidence type="ECO:0000256" key="6">
    <source>
        <dbReference type="ARBA" id="ARBA00022989"/>
    </source>
</evidence>
<organism evidence="14 15">
    <name type="scientific">Araneus ventricosus</name>
    <name type="common">Orbweaver spider</name>
    <name type="synonym">Epeira ventricosa</name>
    <dbReference type="NCBI Taxonomy" id="182803"/>
    <lineage>
        <taxon>Eukaryota</taxon>
        <taxon>Metazoa</taxon>
        <taxon>Ecdysozoa</taxon>
        <taxon>Arthropoda</taxon>
        <taxon>Chelicerata</taxon>
        <taxon>Arachnida</taxon>
        <taxon>Araneae</taxon>
        <taxon>Araneomorphae</taxon>
        <taxon>Entelegynae</taxon>
        <taxon>Araneoidea</taxon>
        <taxon>Araneidae</taxon>
        <taxon>Araneus</taxon>
    </lineage>
</organism>
<dbReference type="AlphaFoldDB" id="A0A4Y2G5M2"/>
<evidence type="ECO:0000313" key="14">
    <source>
        <dbReference type="EMBL" id="GBM47204.1"/>
    </source>
</evidence>
<comment type="similarity">
    <text evidence="2 12">Belongs to the amiloride-sensitive sodium channel (TC 1.A.6) family.</text>
</comment>